<dbReference type="GeneID" id="14375081"/>
<dbReference type="HOGENOM" id="CLU_036273_0_0_2"/>
<dbReference type="KEGG" id="hru:Halru_0827"/>
<evidence type="ECO:0008006" key="4">
    <source>
        <dbReference type="Google" id="ProtNLM"/>
    </source>
</evidence>
<sequence length="420" mass="42498">MTATGRTTEAQPAAIESAGFVTLLARPDGDALAAAGVLARALAARETPYQVSLGERSERATRVATDDDAVTVALGPLADKGDSTDDGTDVGDDPDVRILDPEAGSLTGQAVALVDELDADTEGADDRDGTATAGPDPALALAGTIAAGHAEADAEAVATVVEIAREAGRLDRQPGVAIPTTDPVDGLAHSTLVRAAWSGDEAAVAEAIGDTEGRQLASIVAIDAVGHEQATERAATTIDRFVRPDGTPDGPLATAGGLADVLTATAHTSPAAAIALAIGHGGTDAALDAWRTHGEAVHAAIDTADAERHDGVYVLRLDEETPDLARTDAIESVAGLVAATSTPEPLVCVVGDDRLGLATTDESVVPHAEAIAGAHGLPWDAGHRTATVHLDDDTEATSETDERATDTDVDAIVETARGRP</sequence>
<evidence type="ECO:0000313" key="3">
    <source>
        <dbReference type="Proteomes" id="UP000010846"/>
    </source>
</evidence>
<gene>
    <name evidence="2" type="ordered locus">Halru_0827</name>
</gene>
<proteinExistence type="predicted"/>
<organism evidence="2 3">
    <name type="scientific">Halovivax ruber (strain DSM 18193 / JCM 13892 / XH-70)</name>
    <dbReference type="NCBI Taxonomy" id="797302"/>
    <lineage>
        <taxon>Archaea</taxon>
        <taxon>Methanobacteriati</taxon>
        <taxon>Methanobacteriota</taxon>
        <taxon>Stenosarchaea group</taxon>
        <taxon>Halobacteria</taxon>
        <taxon>Halobacteriales</taxon>
        <taxon>Natrialbaceae</taxon>
        <taxon>Halovivax</taxon>
    </lineage>
</organism>
<dbReference type="Proteomes" id="UP000010846">
    <property type="component" value="Chromosome"/>
</dbReference>
<dbReference type="EMBL" id="CP003050">
    <property type="protein sequence ID" value="AGB15453.1"/>
    <property type="molecule type" value="Genomic_DNA"/>
</dbReference>
<dbReference type="eggNOG" id="arCOG00428">
    <property type="taxonomic scope" value="Archaea"/>
</dbReference>
<dbReference type="AlphaFoldDB" id="L0I9F7"/>
<feature type="region of interest" description="Disordered" evidence="1">
    <location>
        <begin position="392"/>
        <end position="420"/>
    </location>
</feature>
<dbReference type="OrthoDB" id="157374at2157"/>
<dbReference type="RefSeq" id="WP_015300122.1">
    <property type="nucleotide sequence ID" value="NC_019964.1"/>
</dbReference>
<evidence type="ECO:0000313" key="2">
    <source>
        <dbReference type="EMBL" id="AGB15453.1"/>
    </source>
</evidence>
<keyword evidence="3" id="KW-1185">Reference proteome</keyword>
<name>L0I9F7_HALRX</name>
<reference evidence="2" key="1">
    <citation type="submission" date="2011-09" db="EMBL/GenBank/DDBJ databases">
        <title>Complete sequence of Halovivax ruber XH-70.</title>
        <authorList>
            <consortium name="US DOE Joint Genome Institute"/>
            <person name="Lucas S."/>
            <person name="Han J."/>
            <person name="Lapidus A."/>
            <person name="Cheng J.-F."/>
            <person name="Goodwin L."/>
            <person name="Pitluck S."/>
            <person name="Peters L."/>
            <person name="Mikhailova N."/>
            <person name="Davenport K."/>
            <person name="Detter J.C."/>
            <person name="Han C."/>
            <person name="Tapia R."/>
            <person name="Land M."/>
            <person name="Hauser L."/>
            <person name="Kyrpides N."/>
            <person name="Ivanova N."/>
            <person name="Pagani I."/>
            <person name="Sproer C."/>
            <person name="Anderson I."/>
            <person name="Woyke T."/>
        </authorList>
    </citation>
    <scope>NUCLEOTIDE SEQUENCE</scope>
    <source>
        <strain evidence="2">XH-70</strain>
    </source>
</reference>
<protein>
    <recommendedName>
        <fullName evidence="4">Exonuclease RecJ</fullName>
    </recommendedName>
</protein>
<dbReference type="STRING" id="797302.Halru_0827"/>
<evidence type="ECO:0000256" key="1">
    <source>
        <dbReference type="SAM" id="MobiDB-lite"/>
    </source>
</evidence>
<accession>L0I9F7</accession>